<dbReference type="SUPFAM" id="SSF53335">
    <property type="entry name" value="S-adenosyl-L-methionine-dependent methyltransferases"/>
    <property type="match status" value="1"/>
</dbReference>
<dbReference type="InterPro" id="IPR029063">
    <property type="entry name" value="SAM-dependent_MTases_sf"/>
</dbReference>
<evidence type="ECO:0000256" key="1">
    <source>
        <dbReference type="ARBA" id="ARBA00022603"/>
    </source>
</evidence>
<name>A0AAU9EK51_9BACT</name>
<reference evidence="4" key="1">
    <citation type="journal article" date="2023" name="Arch. Microbiol.">
        <title>Desulfoferula mesophilus gen. nov. sp. nov., a mesophilic sulfate-reducing bacterium isolated from a brackish lake sediment.</title>
        <authorList>
            <person name="Watanabe T."/>
            <person name="Yabe T."/>
            <person name="Tsuji J.M."/>
            <person name="Fukui M."/>
        </authorList>
    </citation>
    <scope>NUCLEOTIDE SEQUENCE [LARGE SCALE GENOMIC DNA]</scope>
    <source>
        <strain evidence="4">12FAK</strain>
    </source>
</reference>
<evidence type="ECO:0008006" key="5">
    <source>
        <dbReference type="Google" id="ProtNLM"/>
    </source>
</evidence>
<evidence type="ECO:0000313" key="4">
    <source>
        <dbReference type="Proteomes" id="UP001366166"/>
    </source>
</evidence>
<accession>A0AAU9EK51</accession>
<organism evidence="3 4">
    <name type="scientific">Desulfoferula mesophila</name>
    <dbReference type="NCBI Taxonomy" id="3058419"/>
    <lineage>
        <taxon>Bacteria</taxon>
        <taxon>Pseudomonadati</taxon>
        <taxon>Thermodesulfobacteriota</taxon>
        <taxon>Desulfarculia</taxon>
        <taxon>Desulfarculales</taxon>
        <taxon>Desulfarculaceae</taxon>
        <taxon>Desulfoferula</taxon>
    </lineage>
</organism>
<evidence type="ECO:0000256" key="2">
    <source>
        <dbReference type="ARBA" id="ARBA00022679"/>
    </source>
</evidence>
<dbReference type="KEGG" id="dmp:FAK_41660"/>
<dbReference type="InterPro" id="IPR050078">
    <property type="entry name" value="Ribosomal_L11_MeTrfase_PrmA"/>
</dbReference>
<dbReference type="GO" id="GO:0032259">
    <property type="term" value="P:methylation"/>
    <property type="evidence" value="ECO:0007669"/>
    <property type="project" value="UniProtKB-KW"/>
</dbReference>
<keyword evidence="2" id="KW-0808">Transferase</keyword>
<evidence type="ECO:0000313" key="3">
    <source>
        <dbReference type="EMBL" id="BEQ17100.1"/>
    </source>
</evidence>
<dbReference type="Gene3D" id="3.40.50.150">
    <property type="entry name" value="Vaccinia Virus protein VP39"/>
    <property type="match status" value="1"/>
</dbReference>
<keyword evidence="4" id="KW-1185">Reference proteome</keyword>
<dbReference type="GO" id="GO:0008276">
    <property type="term" value="F:protein methyltransferase activity"/>
    <property type="evidence" value="ECO:0007669"/>
    <property type="project" value="TreeGrafter"/>
</dbReference>
<gene>
    <name evidence="3" type="ORF">FAK_41660</name>
</gene>
<dbReference type="CDD" id="cd02440">
    <property type="entry name" value="AdoMet_MTases"/>
    <property type="match status" value="1"/>
</dbReference>
<dbReference type="EMBL" id="AP028679">
    <property type="protein sequence ID" value="BEQ17100.1"/>
    <property type="molecule type" value="Genomic_DNA"/>
</dbReference>
<dbReference type="Pfam" id="PF06325">
    <property type="entry name" value="PrmA"/>
    <property type="match status" value="1"/>
</dbReference>
<dbReference type="PANTHER" id="PTHR43648:SF1">
    <property type="entry name" value="ELECTRON TRANSFER FLAVOPROTEIN BETA SUBUNIT LYSINE METHYLTRANSFERASE"/>
    <property type="match status" value="1"/>
</dbReference>
<keyword evidence="1" id="KW-0489">Methyltransferase</keyword>
<protein>
    <recommendedName>
        <fullName evidence="5">Ribosomal protein L11 methyltransferase</fullName>
    </recommendedName>
</protein>
<dbReference type="PANTHER" id="PTHR43648">
    <property type="entry name" value="ELECTRON TRANSFER FLAVOPROTEIN BETA SUBUNIT LYSINE METHYLTRANSFERASE"/>
    <property type="match status" value="1"/>
</dbReference>
<proteinExistence type="predicted"/>
<dbReference type="Proteomes" id="UP001366166">
    <property type="component" value="Chromosome"/>
</dbReference>
<dbReference type="AlphaFoldDB" id="A0AAU9EK51"/>
<sequence length="261" mass="28511">MGDARAQAHGLGPHYLGLWLEGDTSFLFFSAPAAQEVERLLAPGGLSLRQRHELTYEQWQGGLEIKPWLVGDLFFCPAWSPVPPPAGARRLLIDPGLVFGSGLHPTTRHCLELLWLRRQRAPLGRVLDLGCGTGILALAAAAWGAEEVLAVDLNPLCVSTTANNAQLNGMELKTVEGAAGDFLDRPAGLVLANLPWAVQEELWAAPRVLDGFPQLILSGVMRSQVGKLEDLLRSRSYAITQRREADFTWFSLWAHYSTAIA</sequence>